<gene>
    <name evidence="1" type="ORF">AWB83_04658</name>
</gene>
<dbReference type="EMBL" id="FCOB02000023">
    <property type="protein sequence ID" value="SAK85585.1"/>
    <property type="molecule type" value="Genomic_DNA"/>
</dbReference>
<proteinExistence type="predicted"/>
<sequence length="169" mass="19102">MHKGLKEPHLFNAASNPLKMIRNLAGILADSELDKIRKEIDANVIGLYRLGEAHFRFAAAVDEGEWRQKISRYYYAAYNVRRAVALKHDGTYSSDSSDHQKVDQIPDTLSNSALYRVKLKNLRDDRNLADYSHLANENDLLISIAEAKTVVSQLLNDAKKFLSENGITI</sequence>
<evidence type="ECO:0000313" key="1">
    <source>
        <dbReference type="EMBL" id="SAK85585.1"/>
    </source>
</evidence>
<dbReference type="AlphaFoldDB" id="A0A158CT68"/>
<evidence type="ECO:0008006" key="3">
    <source>
        <dbReference type="Google" id="ProtNLM"/>
    </source>
</evidence>
<comment type="caution">
    <text evidence="1">The sequence shown here is derived from an EMBL/GenBank/DDBJ whole genome shotgun (WGS) entry which is preliminary data.</text>
</comment>
<dbReference type="Gene3D" id="1.20.120.330">
    <property type="entry name" value="Nucleotidyltransferases domain 2"/>
    <property type="match status" value="1"/>
</dbReference>
<dbReference type="STRING" id="1777144.AWB83_04658"/>
<dbReference type="Proteomes" id="UP000054978">
    <property type="component" value="Unassembled WGS sequence"/>
</dbReference>
<accession>A0A158CT68</accession>
<keyword evidence="2" id="KW-1185">Reference proteome</keyword>
<evidence type="ECO:0000313" key="2">
    <source>
        <dbReference type="Proteomes" id="UP000054978"/>
    </source>
</evidence>
<organism evidence="1 2">
    <name type="scientific">Caballeronia ptereochthonis</name>
    <dbReference type="NCBI Taxonomy" id="1777144"/>
    <lineage>
        <taxon>Bacteria</taxon>
        <taxon>Pseudomonadati</taxon>
        <taxon>Pseudomonadota</taxon>
        <taxon>Betaproteobacteria</taxon>
        <taxon>Burkholderiales</taxon>
        <taxon>Burkholderiaceae</taxon>
        <taxon>Caballeronia</taxon>
    </lineage>
</organism>
<reference evidence="1" key="1">
    <citation type="submission" date="2016-01" db="EMBL/GenBank/DDBJ databases">
        <authorList>
            <person name="Peeters C."/>
        </authorList>
    </citation>
    <scope>NUCLEOTIDE SEQUENCE [LARGE SCALE GENOMIC DNA]</scope>
    <source>
        <strain evidence="1">LMG 29326</strain>
    </source>
</reference>
<protein>
    <recommendedName>
        <fullName evidence="3">HEPN domain-containing protein</fullName>
    </recommendedName>
</protein>
<dbReference type="OrthoDB" id="8369854at2"/>
<name>A0A158CT68_9BURK</name>
<dbReference type="RefSeq" id="WP_143750092.1">
    <property type="nucleotide sequence ID" value="NZ_FCOB02000023.1"/>
</dbReference>